<dbReference type="PANTHER" id="PTHR30600">
    <property type="entry name" value="CYTOCHROME C PEROXIDASE-RELATED"/>
    <property type="match status" value="1"/>
</dbReference>
<name>A0A395JTD3_9GAMM</name>
<dbReference type="GO" id="GO:0004130">
    <property type="term" value="F:cytochrome-c peroxidase activity"/>
    <property type="evidence" value="ECO:0007669"/>
    <property type="project" value="TreeGrafter"/>
</dbReference>
<dbReference type="AlphaFoldDB" id="A0A395JTD3"/>
<keyword evidence="6" id="KW-0560">Oxidoreductase</keyword>
<accession>A0A395JTD3</accession>
<comment type="cofactor">
    <cofactor evidence="8">
        <name>heme</name>
        <dbReference type="ChEBI" id="CHEBI:30413"/>
    </cofactor>
    <text evidence="8">Binds 2 heme groups.</text>
</comment>
<feature type="binding site" description="covalent" evidence="8">
    <location>
        <position position="66"/>
    </location>
    <ligand>
        <name>heme c</name>
        <dbReference type="ChEBI" id="CHEBI:61717"/>
        <label>1</label>
    </ligand>
</feature>
<keyword evidence="11" id="KW-0575">Peroxidase</keyword>
<evidence type="ECO:0000256" key="8">
    <source>
        <dbReference type="PIRSR" id="PIRSR000294-1"/>
    </source>
</evidence>
<gene>
    <name evidence="11" type="ORF">DFR28_101979</name>
</gene>
<evidence type="ECO:0000256" key="9">
    <source>
        <dbReference type="PIRSR" id="PIRSR000294-2"/>
    </source>
</evidence>
<evidence type="ECO:0000256" key="6">
    <source>
        <dbReference type="ARBA" id="ARBA00023002"/>
    </source>
</evidence>
<dbReference type="Gene3D" id="1.10.760.10">
    <property type="entry name" value="Cytochrome c-like domain"/>
    <property type="match status" value="2"/>
</dbReference>
<keyword evidence="2 8" id="KW-0349">Heme</keyword>
<feature type="domain" description="Cytochrome c" evidence="10">
    <location>
        <begin position="44"/>
        <end position="176"/>
    </location>
</feature>
<proteinExistence type="predicted"/>
<keyword evidence="7 9" id="KW-0408">Iron</keyword>
<comment type="PTM">
    <text evidence="8">Binds 2 heme groups per subunit.</text>
</comment>
<dbReference type="Proteomes" id="UP000253083">
    <property type="component" value="Unassembled WGS sequence"/>
</dbReference>
<dbReference type="PIRSF" id="PIRSF000294">
    <property type="entry name" value="Cytochrome-c_peroxidase"/>
    <property type="match status" value="1"/>
</dbReference>
<evidence type="ECO:0000313" key="12">
    <source>
        <dbReference type="Proteomes" id="UP000253083"/>
    </source>
</evidence>
<dbReference type="Pfam" id="PF03150">
    <property type="entry name" value="CCP_MauG"/>
    <property type="match status" value="1"/>
</dbReference>
<dbReference type="InterPro" id="IPR051395">
    <property type="entry name" value="Cytochrome_c_Peroxidase/MauG"/>
</dbReference>
<feature type="binding site" description="axial binding residue" evidence="9">
    <location>
        <position position="214"/>
    </location>
    <ligand>
        <name>heme c</name>
        <dbReference type="ChEBI" id="CHEBI:61717"/>
        <label>2</label>
    </ligand>
    <ligandPart>
        <name>Fe</name>
        <dbReference type="ChEBI" id="CHEBI:18248"/>
    </ligandPart>
</feature>
<feature type="binding site" description="axial binding residue" evidence="9">
    <location>
        <position position="70"/>
    </location>
    <ligand>
        <name>heme c</name>
        <dbReference type="ChEBI" id="CHEBI:61717"/>
        <label>1</label>
    </ligand>
    <ligandPart>
        <name>Fe</name>
        <dbReference type="ChEBI" id="CHEBI:18248"/>
    </ligandPart>
</feature>
<dbReference type="GO" id="GO:0009055">
    <property type="term" value="F:electron transfer activity"/>
    <property type="evidence" value="ECO:0007669"/>
    <property type="project" value="InterPro"/>
</dbReference>
<dbReference type="GO" id="GO:0042597">
    <property type="term" value="C:periplasmic space"/>
    <property type="evidence" value="ECO:0007669"/>
    <property type="project" value="UniProtKB-SubCell"/>
</dbReference>
<evidence type="ECO:0000256" key="2">
    <source>
        <dbReference type="ARBA" id="ARBA00022617"/>
    </source>
</evidence>
<organism evidence="11 12">
    <name type="scientific">Arenicella xantha</name>
    <dbReference type="NCBI Taxonomy" id="644221"/>
    <lineage>
        <taxon>Bacteria</taxon>
        <taxon>Pseudomonadati</taxon>
        <taxon>Pseudomonadota</taxon>
        <taxon>Gammaproteobacteria</taxon>
        <taxon>Arenicellales</taxon>
        <taxon>Arenicellaceae</taxon>
        <taxon>Arenicella</taxon>
    </lineage>
</organism>
<dbReference type="InterPro" id="IPR026259">
    <property type="entry name" value="MauG/Cytc_peroxidase"/>
</dbReference>
<dbReference type="InterPro" id="IPR009056">
    <property type="entry name" value="Cyt_c-like_dom"/>
</dbReference>
<dbReference type="GO" id="GO:0046872">
    <property type="term" value="F:metal ion binding"/>
    <property type="evidence" value="ECO:0007669"/>
    <property type="project" value="UniProtKB-KW"/>
</dbReference>
<keyword evidence="5" id="KW-0574">Periplasm</keyword>
<reference evidence="11 12" key="1">
    <citation type="submission" date="2018-06" db="EMBL/GenBank/DDBJ databases">
        <title>Genomic Encyclopedia of Type Strains, Phase IV (KMG-IV): sequencing the most valuable type-strain genomes for metagenomic binning, comparative biology and taxonomic classification.</title>
        <authorList>
            <person name="Goeker M."/>
        </authorList>
    </citation>
    <scope>NUCLEOTIDE SEQUENCE [LARGE SCALE GENOMIC DNA]</scope>
    <source>
        <strain evidence="11 12">DSM 24032</strain>
    </source>
</reference>
<dbReference type="PANTHER" id="PTHR30600:SF7">
    <property type="entry name" value="CYTOCHROME C PEROXIDASE-RELATED"/>
    <property type="match status" value="1"/>
</dbReference>
<dbReference type="InterPro" id="IPR004852">
    <property type="entry name" value="Di-haem_cyt_c_peroxidsae"/>
</dbReference>
<dbReference type="RefSeq" id="WP_211316864.1">
    <property type="nucleotide sequence ID" value="NZ_QNRT01000001.1"/>
</dbReference>
<dbReference type="InterPro" id="IPR036909">
    <property type="entry name" value="Cyt_c-like_dom_sf"/>
</dbReference>
<dbReference type="SUPFAM" id="SSF46626">
    <property type="entry name" value="Cytochrome c"/>
    <property type="match status" value="2"/>
</dbReference>
<comment type="caution">
    <text evidence="11">The sequence shown here is derived from an EMBL/GenBank/DDBJ whole genome shotgun (WGS) entry which is preliminary data.</text>
</comment>
<feature type="domain" description="Cytochrome c" evidence="10">
    <location>
        <begin position="196"/>
        <end position="314"/>
    </location>
</feature>
<evidence type="ECO:0000256" key="5">
    <source>
        <dbReference type="ARBA" id="ARBA00022764"/>
    </source>
</evidence>
<keyword evidence="4" id="KW-0732">Signal</keyword>
<feature type="binding site" description="covalent" evidence="8">
    <location>
        <position position="213"/>
    </location>
    <ligand>
        <name>heme c</name>
        <dbReference type="ChEBI" id="CHEBI:61717"/>
        <label>2</label>
    </ligand>
</feature>
<feature type="binding site" description="covalent" evidence="8">
    <location>
        <position position="210"/>
    </location>
    <ligand>
        <name>heme c</name>
        <dbReference type="ChEBI" id="CHEBI:61717"/>
        <label>2</label>
    </ligand>
</feature>
<evidence type="ECO:0000313" key="11">
    <source>
        <dbReference type="EMBL" id="RBP53592.1"/>
    </source>
</evidence>
<evidence type="ECO:0000256" key="4">
    <source>
        <dbReference type="ARBA" id="ARBA00022729"/>
    </source>
</evidence>
<feature type="binding site" description="covalent" evidence="8">
    <location>
        <position position="69"/>
    </location>
    <ligand>
        <name>heme c</name>
        <dbReference type="ChEBI" id="CHEBI:61717"/>
        <label>1</label>
    </ligand>
</feature>
<keyword evidence="12" id="KW-1185">Reference proteome</keyword>
<dbReference type="EMBL" id="QNRT01000001">
    <property type="protein sequence ID" value="RBP53592.1"/>
    <property type="molecule type" value="Genomic_DNA"/>
</dbReference>
<protein>
    <submittedName>
        <fullName evidence="11">Cytochrome c peroxidase</fullName>
    </submittedName>
</protein>
<evidence type="ECO:0000256" key="3">
    <source>
        <dbReference type="ARBA" id="ARBA00022723"/>
    </source>
</evidence>
<evidence type="ECO:0000259" key="10">
    <source>
        <dbReference type="PROSITE" id="PS51007"/>
    </source>
</evidence>
<comment type="subcellular location">
    <subcellularLocation>
        <location evidence="1">Periplasm</location>
    </subcellularLocation>
</comment>
<sequence length="323" mass="35642">MLKCIENKLLRAVWLLLLVACYSTIAQSSEPILPLPTAVDVDEAKAAIGKKLFFDTRLSADGTISCASCHDLDKWGAETRNVSEGIKRQLGERNSPTVFNTVFNFKQFWDGRADNLSHQALSPVTNPVEMGMISWDDALAKLQNGPSYSSEFHEVYGQAISKELIVDAIAEFEKTLITPNAPFDRYLRGDSAAINATQLKGYELFKSYGCVACHQGANVGGNMFQKFGVLEDISMQNGSLSDDLGRYTVTNNEWDKRVFKVPSLRLVTKTAPYFHNGSVATIQEAVDIMIKYQLGRGVPTEDRDAIIAFLESLVGEKPQGVSQ</sequence>
<evidence type="ECO:0000256" key="7">
    <source>
        <dbReference type="ARBA" id="ARBA00023004"/>
    </source>
</evidence>
<dbReference type="GO" id="GO:0020037">
    <property type="term" value="F:heme binding"/>
    <property type="evidence" value="ECO:0007669"/>
    <property type="project" value="InterPro"/>
</dbReference>
<dbReference type="PROSITE" id="PS51007">
    <property type="entry name" value="CYTC"/>
    <property type="match status" value="2"/>
</dbReference>
<feature type="binding site" description="axial binding residue" evidence="9">
    <location>
        <position position="289"/>
    </location>
    <ligand>
        <name>heme c</name>
        <dbReference type="ChEBI" id="CHEBI:61717"/>
        <label>2</label>
    </ligand>
    <ligandPart>
        <name>Fe</name>
        <dbReference type="ChEBI" id="CHEBI:18248"/>
    </ligandPart>
</feature>
<keyword evidence="3 9" id="KW-0479">Metal-binding</keyword>
<evidence type="ECO:0000256" key="1">
    <source>
        <dbReference type="ARBA" id="ARBA00004418"/>
    </source>
</evidence>
<dbReference type="InParanoid" id="A0A395JTD3"/>